<dbReference type="AlphaFoldDB" id="A0AAD4WCA1"/>
<comment type="caution">
    <text evidence="1">The sequence shown here is derived from an EMBL/GenBank/DDBJ whole genome shotgun (WGS) entry which is preliminary data.</text>
</comment>
<sequence>MRRSTGETPFCLAYGTEAIIPPHITVPSIRIEVGRIEQNSEQMRLNLDLLEGKDLILEVDNIVQGIPEGGALDVAIYDDDFGVAANVCEQVFVHARLVGVGVR</sequence>
<reference evidence="1 2" key="1">
    <citation type="journal article" date="2022" name="G3 (Bethesda)">
        <title>Whole-genome sequence and methylome profiling of the almond [Prunus dulcis (Mill.) D.A. Webb] cultivar 'Nonpareil'.</title>
        <authorList>
            <person name="D'Amico-Willman K.M."/>
            <person name="Ouma W.Z."/>
            <person name="Meulia T."/>
            <person name="Sideli G.M."/>
            <person name="Gradziel T.M."/>
            <person name="Fresnedo-Ramirez J."/>
        </authorList>
    </citation>
    <scope>NUCLEOTIDE SEQUENCE [LARGE SCALE GENOMIC DNA]</scope>
    <source>
        <strain evidence="1">Clone GOH B32 T37-40</strain>
    </source>
</reference>
<evidence type="ECO:0000313" key="2">
    <source>
        <dbReference type="Proteomes" id="UP001054821"/>
    </source>
</evidence>
<keyword evidence="2" id="KW-1185">Reference proteome</keyword>
<accession>A0AAD4WCA1</accession>
<organism evidence="1 2">
    <name type="scientific">Prunus dulcis</name>
    <name type="common">Almond</name>
    <name type="synonym">Amygdalus dulcis</name>
    <dbReference type="NCBI Taxonomy" id="3755"/>
    <lineage>
        <taxon>Eukaryota</taxon>
        <taxon>Viridiplantae</taxon>
        <taxon>Streptophyta</taxon>
        <taxon>Embryophyta</taxon>
        <taxon>Tracheophyta</taxon>
        <taxon>Spermatophyta</taxon>
        <taxon>Magnoliopsida</taxon>
        <taxon>eudicotyledons</taxon>
        <taxon>Gunneridae</taxon>
        <taxon>Pentapetalae</taxon>
        <taxon>rosids</taxon>
        <taxon>fabids</taxon>
        <taxon>Rosales</taxon>
        <taxon>Rosaceae</taxon>
        <taxon>Amygdaloideae</taxon>
        <taxon>Amygdaleae</taxon>
        <taxon>Prunus</taxon>
    </lineage>
</organism>
<dbReference type="Proteomes" id="UP001054821">
    <property type="component" value="Chromosome 3"/>
</dbReference>
<gene>
    <name evidence="1" type="ORF">L3X38_018739</name>
</gene>
<evidence type="ECO:0000313" key="1">
    <source>
        <dbReference type="EMBL" id="KAI5339467.1"/>
    </source>
</evidence>
<protein>
    <submittedName>
        <fullName evidence="1">Uncharacterized protein</fullName>
    </submittedName>
</protein>
<dbReference type="EMBL" id="JAJFAZ020000003">
    <property type="protein sequence ID" value="KAI5339467.1"/>
    <property type="molecule type" value="Genomic_DNA"/>
</dbReference>
<name>A0AAD4WCA1_PRUDU</name>
<proteinExistence type="predicted"/>